<sequence length="519" mass="57446">MDEAKAKEARGGNAQSKITIAEFLDEWLTNNRDLARSTRRTYQTHIRRYLKPHLGHIEVDRLQVRHLIGLFDAIDAENTHIKAEANQRRALRQAVWEARQAGDTAARDAALAQIAELPPPRRPAGTSTKRQVRATLRSALTEAVQQGHTATNVAKLIRMSRGRGSKPLVWSPDRVTTWQDTYTQALAAAGEPAGSRTTRAFKTWRALPRPSTVMVWAPEQTGLFLDRATKFRLYALYHLMAFAGIRRGEACGLEWPDVDLDKREVSFRVQIVHITYSDVEETDLKTEDSKDTIPIDTATAQVLRQWRHQQKQEKLAWGREAWVQSGKVFTRENGEPLHPDHVSAEFQAIAFQAGLPPIRLHDLRHGAATLMLAAGVEMKLVQAQLRHSSMTLTADVYTSVLPDVAREAAEAAAALVPRAVAVGSPDTAGLPSGSQAESPREITSLKAEKHQVNLTEASRPELGESDSRALSSTTGNATNRGRACPGRSPVPRRPPRSRRPAASPPRRTPAAPPARRRRG</sequence>
<dbReference type="EMBL" id="SMKU01000531">
    <property type="protein sequence ID" value="TDD62424.1"/>
    <property type="molecule type" value="Genomic_DNA"/>
</dbReference>
<dbReference type="InterPro" id="IPR013762">
    <property type="entry name" value="Integrase-like_cat_sf"/>
</dbReference>
<dbReference type="OrthoDB" id="9805859at2"/>
<name>A0A4R4ZW12_9ACTN</name>
<feature type="region of interest" description="Disordered" evidence="5">
    <location>
        <begin position="446"/>
        <end position="519"/>
    </location>
</feature>
<keyword evidence="3" id="KW-0233">DNA recombination</keyword>
<gene>
    <name evidence="8" type="ORF">E1298_44690</name>
</gene>
<dbReference type="PROSITE" id="PS51898">
    <property type="entry name" value="TYR_RECOMBINASE"/>
    <property type="match status" value="1"/>
</dbReference>
<dbReference type="CDD" id="cd01189">
    <property type="entry name" value="INT_ICEBs1_C_like"/>
    <property type="match status" value="1"/>
</dbReference>
<evidence type="ECO:0000256" key="3">
    <source>
        <dbReference type="ARBA" id="ARBA00023172"/>
    </source>
</evidence>
<dbReference type="GO" id="GO:0006310">
    <property type="term" value="P:DNA recombination"/>
    <property type="evidence" value="ECO:0007669"/>
    <property type="project" value="UniProtKB-KW"/>
</dbReference>
<evidence type="ECO:0000313" key="8">
    <source>
        <dbReference type="EMBL" id="TDD62424.1"/>
    </source>
</evidence>
<evidence type="ECO:0000259" key="7">
    <source>
        <dbReference type="PROSITE" id="PS51900"/>
    </source>
</evidence>
<keyword evidence="9" id="KW-1185">Reference proteome</keyword>
<dbReference type="Pfam" id="PF14659">
    <property type="entry name" value="Phage_int_SAM_3"/>
    <property type="match status" value="1"/>
</dbReference>
<accession>A0A4R4ZW12</accession>
<comment type="caution">
    <text evidence="8">The sequence shown here is derived from an EMBL/GenBank/DDBJ whole genome shotgun (WGS) entry which is preliminary data.</text>
</comment>
<dbReference type="InterPro" id="IPR011010">
    <property type="entry name" value="DNA_brk_join_enz"/>
</dbReference>
<dbReference type="InterPro" id="IPR050090">
    <property type="entry name" value="Tyrosine_recombinase_XerCD"/>
</dbReference>
<evidence type="ECO:0000256" key="2">
    <source>
        <dbReference type="ARBA" id="ARBA00023125"/>
    </source>
</evidence>
<dbReference type="SUPFAM" id="SSF56349">
    <property type="entry name" value="DNA breaking-rejoining enzymes"/>
    <property type="match status" value="2"/>
</dbReference>
<dbReference type="Gene3D" id="1.10.150.130">
    <property type="match status" value="1"/>
</dbReference>
<organism evidence="8 9">
    <name type="scientific">Actinomadura rubrisoli</name>
    <dbReference type="NCBI Taxonomy" id="2530368"/>
    <lineage>
        <taxon>Bacteria</taxon>
        <taxon>Bacillati</taxon>
        <taxon>Actinomycetota</taxon>
        <taxon>Actinomycetes</taxon>
        <taxon>Streptosporangiales</taxon>
        <taxon>Thermomonosporaceae</taxon>
        <taxon>Actinomadura</taxon>
    </lineage>
</organism>
<feature type="domain" description="Core-binding (CB)" evidence="7">
    <location>
        <begin position="18"/>
        <end position="144"/>
    </location>
</feature>
<dbReference type="PANTHER" id="PTHR30349">
    <property type="entry name" value="PHAGE INTEGRASE-RELATED"/>
    <property type="match status" value="1"/>
</dbReference>
<feature type="compositionally biased region" description="Pro residues" evidence="5">
    <location>
        <begin position="502"/>
        <end position="512"/>
    </location>
</feature>
<dbReference type="Proteomes" id="UP000294513">
    <property type="component" value="Unassembled WGS sequence"/>
</dbReference>
<dbReference type="InterPro" id="IPR002104">
    <property type="entry name" value="Integrase_catalytic"/>
</dbReference>
<dbReference type="GO" id="GO:0015074">
    <property type="term" value="P:DNA integration"/>
    <property type="evidence" value="ECO:0007669"/>
    <property type="project" value="UniProtKB-KW"/>
</dbReference>
<proteinExistence type="predicted"/>
<evidence type="ECO:0000256" key="5">
    <source>
        <dbReference type="SAM" id="MobiDB-lite"/>
    </source>
</evidence>
<dbReference type="PANTHER" id="PTHR30349:SF91">
    <property type="entry name" value="INTA PROTEIN"/>
    <property type="match status" value="1"/>
</dbReference>
<dbReference type="AlphaFoldDB" id="A0A4R4ZW12"/>
<evidence type="ECO:0000313" key="9">
    <source>
        <dbReference type="Proteomes" id="UP000294513"/>
    </source>
</evidence>
<dbReference type="InterPro" id="IPR004107">
    <property type="entry name" value="Integrase_SAM-like_N"/>
</dbReference>
<dbReference type="InterPro" id="IPR044068">
    <property type="entry name" value="CB"/>
</dbReference>
<keyword evidence="2 4" id="KW-0238">DNA-binding</keyword>
<feature type="domain" description="Tyr recombinase" evidence="6">
    <location>
        <begin position="206"/>
        <end position="410"/>
    </location>
</feature>
<dbReference type="Gene3D" id="1.10.443.10">
    <property type="entry name" value="Intergrase catalytic core"/>
    <property type="match status" value="1"/>
</dbReference>
<dbReference type="Pfam" id="PF00589">
    <property type="entry name" value="Phage_integrase"/>
    <property type="match status" value="1"/>
</dbReference>
<dbReference type="GO" id="GO:0003677">
    <property type="term" value="F:DNA binding"/>
    <property type="evidence" value="ECO:0007669"/>
    <property type="project" value="UniProtKB-UniRule"/>
</dbReference>
<keyword evidence="1" id="KW-0229">DNA integration</keyword>
<reference evidence="8 9" key="1">
    <citation type="submission" date="2019-03" db="EMBL/GenBank/DDBJ databases">
        <title>Draft genome sequences of novel Actinobacteria.</title>
        <authorList>
            <person name="Sahin N."/>
            <person name="Ay H."/>
            <person name="Saygin H."/>
        </authorList>
    </citation>
    <scope>NUCLEOTIDE SEQUENCE [LARGE SCALE GENOMIC DNA]</scope>
    <source>
        <strain evidence="8 9">H3C3</strain>
    </source>
</reference>
<feature type="compositionally biased region" description="Polar residues" evidence="5">
    <location>
        <begin position="468"/>
        <end position="479"/>
    </location>
</feature>
<dbReference type="InterPro" id="IPR010998">
    <property type="entry name" value="Integrase_recombinase_N"/>
</dbReference>
<evidence type="ECO:0000259" key="6">
    <source>
        <dbReference type="PROSITE" id="PS51898"/>
    </source>
</evidence>
<protein>
    <submittedName>
        <fullName evidence="8">Site-specific integrase</fullName>
    </submittedName>
</protein>
<dbReference type="PROSITE" id="PS51900">
    <property type="entry name" value="CB"/>
    <property type="match status" value="1"/>
</dbReference>
<evidence type="ECO:0000256" key="1">
    <source>
        <dbReference type="ARBA" id="ARBA00022908"/>
    </source>
</evidence>
<evidence type="ECO:0000256" key="4">
    <source>
        <dbReference type="PROSITE-ProRule" id="PRU01248"/>
    </source>
</evidence>
<feature type="compositionally biased region" description="Basic and acidic residues" evidence="5">
    <location>
        <begin position="458"/>
        <end position="467"/>
    </location>
</feature>